<accession>A0A2S7KLJ2</accession>
<reference evidence="1 2" key="1">
    <citation type="submission" date="2016-11" db="EMBL/GenBank/DDBJ databases">
        <title>Trade-off between light-utilization and light-protection in marine flavobacteria.</title>
        <authorList>
            <person name="Kumagai Y."/>
        </authorList>
    </citation>
    <scope>NUCLEOTIDE SEQUENCE [LARGE SCALE GENOMIC DNA]</scope>
    <source>
        <strain evidence="1 2">NBRC 107741</strain>
    </source>
</reference>
<name>A0A2S7KLJ2_9FLAO</name>
<evidence type="ECO:0000313" key="1">
    <source>
        <dbReference type="EMBL" id="PQB03496.1"/>
    </source>
</evidence>
<sequence>MVQALEPPARQADPSLQMSTEHLLYARSPFTRTAKPLKKLEGFYFHGFMVCLRGRLAPQWQSPPDFAFFVRPHLVQALEPPARQAGPLG</sequence>
<dbReference type="Proteomes" id="UP000239800">
    <property type="component" value="Unassembled WGS sequence"/>
</dbReference>
<comment type="caution">
    <text evidence="1">The sequence shown here is derived from an EMBL/GenBank/DDBJ whole genome shotgun (WGS) entry which is preliminary data.</text>
</comment>
<organism evidence="1 2">
    <name type="scientific">Aureitalea marina</name>
    <dbReference type="NCBI Taxonomy" id="930804"/>
    <lineage>
        <taxon>Bacteria</taxon>
        <taxon>Pseudomonadati</taxon>
        <taxon>Bacteroidota</taxon>
        <taxon>Flavobacteriia</taxon>
        <taxon>Flavobacteriales</taxon>
        <taxon>Flavobacteriaceae</taxon>
        <taxon>Aureitalea</taxon>
    </lineage>
</organism>
<evidence type="ECO:0000313" key="2">
    <source>
        <dbReference type="Proteomes" id="UP000239800"/>
    </source>
</evidence>
<dbReference type="AlphaFoldDB" id="A0A2S7KLJ2"/>
<gene>
    <name evidence="1" type="ORF">BST85_00245</name>
</gene>
<proteinExistence type="predicted"/>
<protein>
    <submittedName>
        <fullName evidence="1">Uncharacterized protein</fullName>
    </submittedName>
</protein>
<dbReference type="EMBL" id="MQUB01000001">
    <property type="protein sequence ID" value="PQB03496.1"/>
    <property type="molecule type" value="Genomic_DNA"/>
</dbReference>
<keyword evidence="2" id="KW-1185">Reference proteome</keyword>